<gene>
    <name evidence="4" type="ORF">LARV_03042</name>
</gene>
<evidence type="ECO:0000256" key="1">
    <source>
        <dbReference type="ARBA" id="ARBA00022679"/>
    </source>
</evidence>
<sequence>MNAPAFDQTNLAGPALSEDWLSRVVIRVLEERDLPALEWGGEYTHFRRMFAESFQRQQCGFSVLWVAELPGTGLIAQVFIQLICDRRELADGLYRAYLYSFRVKPPYRSAGLGGKMLETVEADLKKRHFHSLTLNVAKINLRARQMYERHGFYTIAHEPGRWSYIDPEGNRHQVEEPAWRMEKQLFE</sequence>
<dbReference type="Proteomes" id="UP000055060">
    <property type="component" value="Unassembled WGS sequence"/>
</dbReference>
<dbReference type="InterPro" id="IPR016181">
    <property type="entry name" value="Acyl_CoA_acyltransferase"/>
</dbReference>
<feature type="domain" description="N-acetyltransferase" evidence="3">
    <location>
        <begin position="24"/>
        <end position="186"/>
    </location>
</feature>
<evidence type="ECO:0000313" key="4">
    <source>
        <dbReference type="EMBL" id="GAP15258.1"/>
    </source>
</evidence>
<evidence type="ECO:0000256" key="2">
    <source>
        <dbReference type="ARBA" id="ARBA00023315"/>
    </source>
</evidence>
<dbReference type="InterPro" id="IPR000182">
    <property type="entry name" value="GNAT_dom"/>
</dbReference>
<dbReference type="PROSITE" id="PS51186">
    <property type="entry name" value="GNAT"/>
    <property type="match status" value="1"/>
</dbReference>
<dbReference type="CDD" id="cd04301">
    <property type="entry name" value="NAT_SF"/>
    <property type="match status" value="1"/>
</dbReference>
<accession>A0A0S7BND0</accession>
<keyword evidence="1 4" id="KW-0808">Transferase</keyword>
<dbReference type="EMBL" id="DF967972">
    <property type="protein sequence ID" value="GAP15258.1"/>
    <property type="molecule type" value="Genomic_DNA"/>
</dbReference>
<dbReference type="GO" id="GO:0016747">
    <property type="term" value="F:acyltransferase activity, transferring groups other than amino-acyl groups"/>
    <property type="evidence" value="ECO:0007669"/>
    <property type="project" value="InterPro"/>
</dbReference>
<dbReference type="PANTHER" id="PTHR42919:SF8">
    <property type="entry name" value="N-ALPHA-ACETYLTRANSFERASE 50"/>
    <property type="match status" value="1"/>
</dbReference>
<dbReference type="RefSeq" id="WP_075074443.1">
    <property type="nucleotide sequence ID" value="NZ_DF967972.1"/>
</dbReference>
<keyword evidence="5" id="KW-1185">Reference proteome</keyword>
<keyword evidence="2" id="KW-0012">Acyltransferase</keyword>
<dbReference type="Pfam" id="PF00583">
    <property type="entry name" value="Acetyltransf_1"/>
    <property type="match status" value="1"/>
</dbReference>
<dbReference type="OrthoDB" id="9795206at2"/>
<evidence type="ECO:0000259" key="3">
    <source>
        <dbReference type="PROSITE" id="PS51186"/>
    </source>
</evidence>
<dbReference type="Gene3D" id="3.40.630.30">
    <property type="match status" value="1"/>
</dbReference>
<reference evidence="4" key="1">
    <citation type="submission" date="2015-07" db="EMBL/GenBank/DDBJ databases">
        <title>Draft Genome Sequences of Anaerolinea thermolimosa IMO-1, Bellilinea caldifistulae GOMI-1, Leptolinea tardivitalis YMTK-2, Levilinea saccharolytica KIBI-1,Longilinea arvoryzae KOME-1, Previously Described as Members of the Anaerolineaceae (Chloroflexi).</title>
        <authorList>
            <person name="Sekiguchi Y."/>
            <person name="Ohashi A."/>
            <person name="Matsuura N."/>
            <person name="Tourlousse M.D."/>
        </authorList>
    </citation>
    <scope>NUCLEOTIDE SEQUENCE [LARGE SCALE GENOMIC DNA]</scope>
    <source>
        <strain evidence="4">KOME-1</strain>
    </source>
</reference>
<proteinExistence type="predicted"/>
<evidence type="ECO:0000313" key="5">
    <source>
        <dbReference type="Proteomes" id="UP000055060"/>
    </source>
</evidence>
<dbReference type="SUPFAM" id="SSF55729">
    <property type="entry name" value="Acyl-CoA N-acyltransferases (Nat)"/>
    <property type="match status" value="1"/>
</dbReference>
<dbReference type="InterPro" id="IPR051556">
    <property type="entry name" value="N-term/lysine_N-AcTrnsfr"/>
</dbReference>
<organism evidence="4">
    <name type="scientific">Longilinea arvoryzae</name>
    <dbReference type="NCBI Taxonomy" id="360412"/>
    <lineage>
        <taxon>Bacteria</taxon>
        <taxon>Bacillati</taxon>
        <taxon>Chloroflexota</taxon>
        <taxon>Anaerolineae</taxon>
        <taxon>Anaerolineales</taxon>
        <taxon>Anaerolineaceae</taxon>
        <taxon>Longilinea</taxon>
    </lineage>
</organism>
<name>A0A0S7BND0_9CHLR</name>
<dbReference type="AlphaFoldDB" id="A0A0S7BND0"/>
<protein>
    <submittedName>
        <fullName evidence="4">Acetyltransferases</fullName>
    </submittedName>
</protein>
<dbReference type="STRING" id="360412.LARV_03042"/>
<dbReference type="PANTHER" id="PTHR42919">
    <property type="entry name" value="N-ALPHA-ACETYLTRANSFERASE"/>
    <property type="match status" value="1"/>
</dbReference>